<dbReference type="PANTHER" id="PTHR10696:SF21">
    <property type="entry name" value="TAUD_TFDA-LIKE DOMAIN-CONTAINING PROTEIN"/>
    <property type="match status" value="1"/>
</dbReference>
<name>A0A378I279_9GAMM</name>
<evidence type="ECO:0000259" key="3">
    <source>
        <dbReference type="Pfam" id="PF02668"/>
    </source>
</evidence>
<evidence type="ECO:0000256" key="1">
    <source>
        <dbReference type="ARBA" id="ARBA00001954"/>
    </source>
</evidence>
<dbReference type="Gene3D" id="3.60.130.10">
    <property type="entry name" value="Clavaminate synthase-like"/>
    <property type="match status" value="1"/>
</dbReference>
<protein>
    <submittedName>
        <fullName evidence="4">Pyoverdine biosynthesis regulatory gene SyrP-like protein</fullName>
    </submittedName>
</protein>
<dbReference type="GO" id="GO:0016706">
    <property type="term" value="F:2-oxoglutarate-dependent dioxygenase activity"/>
    <property type="evidence" value="ECO:0007669"/>
    <property type="project" value="UniProtKB-ARBA"/>
</dbReference>
<dbReference type="SUPFAM" id="SSF51197">
    <property type="entry name" value="Clavaminate synthase-like"/>
    <property type="match status" value="1"/>
</dbReference>
<reference evidence="4 5" key="1">
    <citation type="submission" date="2018-06" db="EMBL/GenBank/DDBJ databases">
        <authorList>
            <consortium name="Pathogen Informatics"/>
            <person name="Doyle S."/>
        </authorList>
    </citation>
    <scope>NUCLEOTIDE SEQUENCE [LARGE SCALE GENOMIC DNA]</scope>
    <source>
        <strain evidence="4 5">NCTC13315</strain>
    </source>
</reference>
<sequence length="313" mass="36707">MDIFDIHESFPVVATLRKKLTLASILENLLAYKQEFETLLLTYGAIIFRNLPVTEASQFAYFIEKLSLGKFFSYVGGDSPRSKLMDGIYTSTEAPPKIYIPLHQELSYLQTYPKHIYFFCEIEPATRGETIIGDAREVYKQLDPKLVARFQDKKITYISHYYQKSKLMDLINHFARSHKSWLEVFETTDPEEVMQFCKKSNIELHWLGKNWIELKHTMSPLLQHPITKETVWFNQAHLFDFSPKLLGLLRFLAAKLVYFRRLTRLHEVTFADGDKISRKDIYHIMDILDKCTASIPWKRGDIMHFSDAWPGHV</sequence>
<proteinExistence type="predicted"/>
<dbReference type="InterPro" id="IPR042098">
    <property type="entry name" value="TauD-like_sf"/>
</dbReference>
<dbReference type="PANTHER" id="PTHR10696">
    <property type="entry name" value="GAMMA-BUTYROBETAINE HYDROXYLASE-RELATED"/>
    <property type="match status" value="1"/>
</dbReference>
<evidence type="ECO:0000256" key="2">
    <source>
        <dbReference type="ARBA" id="ARBA00023002"/>
    </source>
</evidence>
<gene>
    <name evidence="4" type="ORF">NCTC13315_01335</name>
</gene>
<evidence type="ECO:0000313" key="4">
    <source>
        <dbReference type="EMBL" id="STX28801.1"/>
    </source>
</evidence>
<keyword evidence="5" id="KW-1185">Reference proteome</keyword>
<dbReference type="OrthoDB" id="9769888at2"/>
<organism evidence="4 5">
    <name type="scientific">Legionella beliardensis</name>
    <dbReference type="NCBI Taxonomy" id="91822"/>
    <lineage>
        <taxon>Bacteria</taxon>
        <taxon>Pseudomonadati</taxon>
        <taxon>Pseudomonadota</taxon>
        <taxon>Gammaproteobacteria</taxon>
        <taxon>Legionellales</taxon>
        <taxon>Legionellaceae</taxon>
        <taxon>Legionella</taxon>
    </lineage>
</organism>
<evidence type="ECO:0000313" key="5">
    <source>
        <dbReference type="Proteomes" id="UP000254968"/>
    </source>
</evidence>
<dbReference type="InterPro" id="IPR003819">
    <property type="entry name" value="TauD/TfdA-like"/>
</dbReference>
<dbReference type="InterPro" id="IPR050411">
    <property type="entry name" value="AlphaKG_dependent_hydroxylases"/>
</dbReference>
<dbReference type="Pfam" id="PF02668">
    <property type="entry name" value="TauD"/>
    <property type="match status" value="1"/>
</dbReference>
<dbReference type="AlphaFoldDB" id="A0A378I279"/>
<dbReference type="EMBL" id="UGNV01000001">
    <property type="protein sequence ID" value="STX28801.1"/>
    <property type="molecule type" value="Genomic_DNA"/>
</dbReference>
<feature type="domain" description="TauD/TfdA-like" evidence="3">
    <location>
        <begin position="31"/>
        <end position="305"/>
    </location>
</feature>
<keyword evidence="2" id="KW-0560">Oxidoreductase</keyword>
<dbReference type="RefSeq" id="WP_160149862.1">
    <property type="nucleotide sequence ID" value="NZ_CAAAHO010000001.1"/>
</dbReference>
<dbReference type="Proteomes" id="UP000254968">
    <property type="component" value="Unassembled WGS sequence"/>
</dbReference>
<accession>A0A378I279</accession>
<comment type="cofactor">
    <cofactor evidence="1">
        <name>Fe(2+)</name>
        <dbReference type="ChEBI" id="CHEBI:29033"/>
    </cofactor>
</comment>